<dbReference type="CDD" id="cd16964">
    <property type="entry name" value="YqgF"/>
    <property type="match status" value="1"/>
</dbReference>
<comment type="function">
    <text evidence="5">Could be a nuclease involved in processing of the 5'-end of pre-16S rRNA.</text>
</comment>
<evidence type="ECO:0000256" key="3">
    <source>
        <dbReference type="ARBA" id="ARBA00022722"/>
    </source>
</evidence>
<evidence type="ECO:0000256" key="2">
    <source>
        <dbReference type="ARBA" id="ARBA00022517"/>
    </source>
</evidence>
<feature type="domain" description="YqgF/RNase H-like" evidence="6">
    <location>
        <begin position="17"/>
        <end position="116"/>
    </location>
</feature>
<keyword evidence="8" id="KW-1185">Reference proteome</keyword>
<dbReference type="EMBL" id="CP121689">
    <property type="protein sequence ID" value="WZL75359.1"/>
    <property type="molecule type" value="Genomic_DNA"/>
</dbReference>
<dbReference type="RefSeq" id="WP_369017506.1">
    <property type="nucleotide sequence ID" value="NZ_CP121689.1"/>
</dbReference>
<proteinExistence type="inferred from homology"/>
<dbReference type="PANTHER" id="PTHR33317:SF4">
    <property type="entry name" value="POLYNUCLEOTIDYL TRANSFERASE, RIBONUCLEASE H-LIKE SUPERFAMILY PROTEIN"/>
    <property type="match status" value="1"/>
</dbReference>
<gene>
    <name evidence="7" type="primary">ruvX</name>
    <name evidence="7" type="ORF">QBE54_07100</name>
</gene>
<comment type="subcellular location">
    <subcellularLocation>
        <location evidence="5">Cytoplasm</location>
    </subcellularLocation>
</comment>
<evidence type="ECO:0000256" key="4">
    <source>
        <dbReference type="ARBA" id="ARBA00022801"/>
    </source>
</evidence>
<evidence type="ECO:0000313" key="8">
    <source>
        <dbReference type="Proteomes" id="UP001461341"/>
    </source>
</evidence>
<accession>A0ABZ2Y8K6</accession>
<dbReference type="EC" id="3.1.-.-" evidence="5"/>
<reference evidence="7 8" key="1">
    <citation type="submission" date="2023-03" db="EMBL/GenBank/DDBJ databases">
        <title>Novel Species.</title>
        <authorList>
            <person name="Ma S."/>
        </authorList>
    </citation>
    <scope>NUCLEOTIDE SEQUENCE [LARGE SCALE GENOMIC DNA]</scope>
    <source>
        <strain evidence="7 8">B11</strain>
    </source>
</reference>
<dbReference type="HAMAP" id="MF_00651">
    <property type="entry name" value="Nuclease_YqgF"/>
    <property type="match status" value="1"/>
</dbReference>
<dbReference type="InterPro" id="IPR005227">
    <property type="entry name" value="YqgF"/>
</dbReference>
<dbReference type="PANTHER" id="PTHR33317">
    <property type="entry name" value="POLYNUCLEOTIDYL TRANSFERASE, RIBONUCLEASE H-LIKE SUPERFAMILY PROTEIN"/>
    <property type="match status" value="1"/>
</dbReference>
<evidence type="ECO:0000256" key="5">
    <source>
        <dbReference type="HAMAP-Rule" id="MF_00651"/>
    </source>
</evidence>
<evidence type="ECO:0000313" key="7">
    <source>
        <dbReference type="EMBL" id="WZL75359.1"/>
    </source>
</evidence>
<dbReference type="SMART" id="SM00732">
    <property type="entry name" value="YqgFc"/>
    <property type="match status" value="1"/>
</dbReference>
<dbReference type="Gene3D" id="3.30.420.140">
    <property type="entry name" value="YqgF/RNase H-like domain"/>
    <property type="match status" value="1"/>
</dbReference>
<keyword evidence="3 5" id="KW-0540">Nuclease</keyword>
<name>A0ABZ2Y8K6_9BACT</name>
<organism evidence="7 8">
    <name type="scientific">Thermatribacter velox</name>
    <dbReference type="NCBI Taxonomy" id="3039681"/>
    <lineage>
        <taxon>Bacteria</taxon>
        <taxon>Pseudomonadati</taxon>
        <taxon>Atribacterota</taxon>
        <taxon>Atribacteria</taxon>
        <taxon>Atribacterales</taxon>
        <taxon>Thermatribacteraceae</taxon>
        <taxon>Thermatribacter</taxon>
    </lineage>
</organism>
<comment type="similarity">
    <text evidence="5">Belongs to the YqgF HJR family.</text>
</comment>
<keyword evidence="2 5" id="KW-0690">Ribosome biogenesis</keyword>
<evidence type="ECO:0000256" key="1">
    <source>
        <dbReference type="ARBA" id="ARBA00022490"/>
    </source>
</evidence>
<dbReference type="Proteomes" id="UP001461341">
    <property type="component" value="Chromosome"/>
</dbReference>
<protein>
    <recommendedName>
        <fullName evidence="5">Putative pre-16S rRNA nuclease</fullName>
        <ecNumber evidence="5">3.1.-.-</ecNumber>
    </recommendedName>
</protein>
<dbReference type="Pfam" id="PF03652">
    <property type="entry name" value="RuvX"/>
    <property type="match status" value="1"/>
</dbReference>
<keyword evidence="4 5" id="KW-0378">Hydrolase</keyword>
<sequence length="156" mass="17606">MGSVRGGTVQAGKQRIPRIMAIDWGTRHLGLAFNRGSNFAFSGGVLAGGTLQETVSRVLEQARKNQIELIVVGFPLRLGGEEKREANLVRKFLEKLKKEFSGEVVLLDERLTTKEAERRLLEADLSRSRRKKIIDQLAAVILLETYLKRYEVKNRS</sequence>
<keyword evidence="1 5" id="KW-0963">Cytoplasm</keyword>
<dbReference type="InterPro" id="IPR037027">
    <property type="entry name" value="YqgF/RNaseH-like_dom_sf"/>
</dbReference>
<dbReference type="InterPro" id="IPR006641">
    <property type="entry name" value="YqgF/RNaseH-like_dom"/>
</dbReference>
<dbReference type="SUPFAM" id="SSF53098">
    <property type="entry name" value="Ribonuclease H-like"/>
    <property type="match status" value="1"/>
</dbReference>
<evidence type="ECO:0000259" key="6">
    <source>
        <dbReference type="SMART" id="SM00732"/>
    </source>
</evidence>
<dbReference type="NCBIfam" id="TIGR00250">
    <property type="entry name" value="RNAse_H_YqgF"/>
    <property type="match status" value="1"/>
</dbReference>
<dbReference type="InterPro" id="IPR012337">
    <property type="entry name" value="RNaseH-like_sf"/>
</dbReference>